<gene>
    <name evidence="1" type="ORF">ALC56_01102</name>
</gene>
<dbReference type="EMBL" id="KQ981219">
    <property type="protein sequence ID" value="KYN44404.1"/>
    <property type="molecule type" value="Genomic_DNA"/>
</dbReference>
<name>A0A195FX29_9HYME</name>
<sequence>MARATEAPHISPRPFSRSSLNPFTFFRQHFANVL</sequence>
<dbReference type="Proteomes" id="UP000078541">
    <property type="component" value="Unassembled WGS sequence"/>
</dbReference>
<evidence type="ECO:0000313" key="1">
    <source>
        <dbReference type="EMBL" id="KYN44404.1"/>
    </source>
</evidence>
<dbReference type="AlphaFoldDB" id="A0A195FX29"/>
<proteinExistence type="predicted"/>
<accession>A0A195FX29</accession>
<organism evidence="1 2">
    <name type="scientific">Trachymyrmex septentrionalis</name>
    <dbReference type="NCBI Taxonomy" id="34720"/>
    <lineage>
        <taxon>Eukaryota</taxon>
        <taxon>Metazoa</taxon>
        <taxon>Ecdysozoa</taxon>
        <taxon>Arthropoda</taxon>
        <taxon>Hexapoda</taxon>
        <taxon>Insecta</taxon>
        <taxon>Pterygota</taxon>
        <taxon>Neoptera</taxon>
        <taxon>Endopterygota</taxon>
        <taxon>Hymenoptera</taxon>
        <taxon>Apocrita</taxon>
        <taxon>Aculeata</taxon>
        <taxon>Formicoidea</taxon>
        <taxon>Formicidae</taxon>
        <taxon>Myrmicinae</taxon>
        <taxon>Trachymyrmex</taxon>
    </lineage>
</organism>
<reference evidence="1 2" key="1">
    <citation type="submission" date="2016-03" db="EMBL/GenBank/DDBJ databases">
        <title>Trachymyrmex septentrionalis WGS genome.</title>
        <authorList>
            <person name="Nygaard S."/>
            <person name="Hu H."/>
            <person name="Boomsma J."/>
            <person name="Zhang G."/>
        </authorList>
    </citation>
    <scope>NUCLEOTIDE SEQUENCE [LARGE SCALE GENOMIC DNA]</scope>
    <source>
        <strain evidence="1">Tsep2-gDNA-1</strain>
        <tissue evidence="1">Whole body</tissue>
    </source>
</reference>
<protein>
    <submittedName>
        <fullName evidence="1">Uncharacterized protein</fullName>
    </submittedName>
</protein>
<evidence type="ECO:0000313" key="2">
    <source>
        <dbReference type="Proteomes" id="UP000078541"/>
    </source>
</evidence>
<keyword evidence="2" id="KW-1185">Reference proteome</keyword>